<evidence type="ECO:0000313" key="10">
    <source>
        <dbReference type="Proteomes" id="UP000478740"/>
    </source>
</evidence>
<evidence type="ECO:0000256" key="8">
    <source>
        <dbReference type="SAM" id="SignalP"/>
    </source>
</evidence>
<keyword evidence="4 9" id="KW-0378">Hydrolase</keyword>
<dbReference type="InterPro" id="IPR012341">
    <property type="entry name" value="6hp_glycosidase-like_sf"/>
</dbReference>
<dbReference type="Proteomes" id="UP000478740">
    <property type="component" value="Unassembled WGS sequence"/>
</dbReference>
<evidence type="ECO:0000256" key="1">
    <source>
        <dbReference type="ARBA" id="ARBA00000966"/>
    </source>
</evidence>
<dbReference type="PRINTS" id="PR00735">
    <property type="entry name" value="GLHYDRLASE8"/>
</dbReference>
<comment type="similarity">
    <text evidence="2">Belongs to the glycosyl hydrolase 8 (cellulase D) family.</text>
</comment>
<dbReference type="Pfam" id="PF01270">
    <property type="entry name" value="Glyco_hydro_8"/>
    <property type="match status" value="1"/>
</dbReference>
<protein>
    <recommendedName>
        <fullName evidence="3">cellulase</fullName>
        <ecNumber evidence="3">3.2.1.4</ecNumber>
    </recommendedName>
</protein>
<organism evidence="9 10">
    <name type="scientific">Paracoccus shanxieyensis</name>
    <dbReference type="NCBI Taxonomy" id="2675752"/>
    <lineage>
        <taxon>Bacteria</taxon>
        <taxon>Pseudomonadati</taxon>
        <taxon>Pseudomonadota</taxon>
        <taxon>Alphaproteobacteria</taxon>
        <taxon>Rhodobacterales</taxon>
        <taxon>Paracoccaceae</taxon>
        <taxon>Paracoccus</taxon>
    </lineage>
</organism>
<keyword evidence="10" id="KW-1185">Reference proteome</keyword>
<evidence type="ECO:0000256" key="4">
    <source>
        <dbReference type="ARBA" id="ARBA00022801"/>
    </source>
</evidence>
<comment type="catalytic activity">
    <reaction evidence="1">
        <text>Endohydrolysis of (1-&gt;4)-beta-D-glucosidic linkages in cellulose, lichenin and cereal beta-D-glucans.</text>
        <dbReference type="EC" id="3.2.1.4"/>
    </reaction>
</comment>
<keyword evidence="5" id="KW-0136">Cellulose degradation</keyword>
<gene>
    <name evidence="9" type="ORF">GL284_07100</name>
</gene>
<accession>A0A6L6IY82</accession>
<dbReference type="EC" id="3.2.1.4" evidence="3"/>
<feature type="signal peptide" evidence="8">
    <location>
        <begin position="1"/>
        <end position="25"/>
    </location>
</feature>
<dbReference type="RefSeq" id="WP_155043896.1">
    <property type="nucleotide sequence ID" value="NZ_WMIH01000004.1"/>
</dbReference>
<dbReference type="GO" id="GO:0030245">
    <property type="term" value="P:cellulose catabolic process"/>
    <property type="evidence" value="ECO:0007669"/>
    <property type="project" value="UniProtKB-KW"/>
</dbReference>
<evidence type="ECO:0000256" key="2">
    <source>
        <dbReference type="ARBA" id="ARBA00009209"/>
    </source>
</evidence>
<evidence type="ECO:0000256" key="6">
    <source>
        <dbReference type="ARBA" id="ARBA00023295"/>
    </source>
</evidence>
<dbReference type="SUPFAM" id="SSF48208">
    <property type="entry name" value="Six-hairpin glycosidases"/>
    <property type="match status" value="1"/>
</dbReference>
<dbReference type="GO" id="GO:0008810">
    <property type="term" value="F:cellulase activity"/>
    <property type="evidence" value="ECO:0007669"/>
    <property type="project" value="UniProtKB-EC"/>
</dbReference>
<keyword evidence="7" id="KW-0624">Polysaccharide degradation</keyword>
<evidence type="ECO:0000313" key="9">
    <source>
        <dbReference type="EMBL" id="MTH64030.1"/>
    </source>
</evidence>
<dbReference type="AlphaFoldDB" id="A0A6L6IY82"/>
<keyword evidence="6" id="KW-0326">Glycosidase</keyword>
<keyword evidence="7" id="KW-0119">Carbohydrate metabolism</keyword>
<dbReference type="InterPro" id="IPR002037">
    <property type="entry name" value="Glyco_hydro_8"/>
</dbReference>
<keyword evidence="8" id="KW-0732">Signal</keyword>
<comment type="caution">
    <text evidence="9">The sequence shown here is derived from an EMBL/GenBank/DDBJ whole genome shotgun (WGS) entry which is preliminary data.</text>
</comment>
<evidence type="ECO:0000256" key="5">
    <source>
        <dbReference type="ARBA" id="ARBA00023001"/>
    </source>
</evidence>
<dbReference type="Gene3D" id="1.50.10.10">
    <property type="match status" value="1"/>
</dbReference>
<evidence type="ECO:0000256" key="3">
    <source>
        <dbReference type="ARBA" id="ARBA00012601"/>
    </source>
</evidence>
<proteinExistence type="inferred from homology"/>
<evidence type="ECO:0000256" key="7">
    <source>
        <dbReference type="ARBA" id="ARBA00023326"/>
    </source>
</evidence>
<name>A0A6L6IY82_9RHOB</name>
<feature type="chain" id="PRO_5026778870" description="cellulase" evidence="8">
    <location>
        <begin position="26"/>
        <end position="361"/>
    </location>
</feature>
<sequence length="361" mass="38611">MNRRTLLSSAIAAALLGLAAQPGLAAAPQGIIPAGHPLHPSWQAWKTLCLTDDGRVVDGFQNSASHSEGQGYGLTLAAIFDDRPAFDTIMEWSDRNLAIRDDALMAWRWRPDTVPNVQDRNNASDGDLFFAWALVIAGTRQDRPELIQRAGRITQDILRLCSARHPDGSGRLVLLPAATGFRTADEVIVNPSYYMPRAMMDLAALTDQPRMAALAQDGIGMIDDLARDGLVPDWVALTAQGSAPPPANFSQNSGYEAIRVPLFALWSGRSDAPPVRDFSDAAMAASGDGNPVVFDPRSRAVIETSAHAGYGAVTALCSCASAAAYGSTMRPFTADQPYYPATLHLMALVAQATQLPKCVPL</sequence>
<dbReference type="EMBL" id="WMII01000005">
    <property type="protein sequence ID" value="MTH64030.1"/>
    <property type="molecule type" value="Genomic_DNA"/>
</dbReference>
<reference evidence="9 10" key="1">
    <citation type="submission" date="2019-11" db="EMBL/GenBank/DDBJ databases">
        <authorList>
            <person name="Dong K."/>
        </authorList>
    </citation>
    <scope>NUCLEOTIDE SEQUENCE [LARGE SCALE GENOMIC DNA]</scope>
    <source>
        <strain evidence="9 10">DK608</strain>
    </source>
</reference>
<dbReference type="InterPro" id="IPR008928">
    <property type="entry name" value="6-hairpin_glycosidase_sf"/>
</dbReference>